<organism evidence="3 4">
    <name type="scientific">Desulfuromonas versatilis</name>
    <dbReference type="NCBI Taxonomy" id="2802975"/>
    <lineage>
        <taxon>Bacteria</taxon>
        <taxon>Pseudomonadati</taxon>
        <taxon>Thermodesulfobacteriota</taxon>
        <taxon>Desulfuromonadia</taxon>
        <taxon>Desulfuromonadales</taxon>
        <taxon>Desulfuromonadaceae</taxon>
        <taxon>Desulfuromonas</taxon>
    </lineage>
</organism>
<accession>A0ABM9SE19</accession>
<sequence>MYNEYFGLAETPFSIAPDPRYLYMSEAHREALAHLLYGVSSDGGFVLLTGEVGTGKTTVCRCLLEQLPEDVEVAYVINPKQTSAELLATICDDLGIAFPEGNSSIKVFVDRINAYLLDAHGRGRKTVLVIDEAQNLSPDVLEQLRLLTNLETSQRKLLQIILLGQPELLQLLARPDLRQLSQRITARYHLGPLSRKEVGTYVNHRLAVAGLRSQLFPPATLDRLHKLTGGVPRLINVLCDRALLGAYVKGEGEVNRRTLRQAAREVLGEMQSPPRLTLPVRWLAAGVILVAAVLGLATLYFRPELLSAALKPAQQGPAAPLPEPAADPPQAAAEGEPGALVIVAAGAGDASEKPLSWPAELPIEQSKTLAFESLFQAWGMEYQGADGNACDHAESLGMRCLHRRGSLGSLRQLDLPAVLRVVSAPGEEFFATLVSLRGDRATFALGPETRVVSVRDLESIWFGEFSLLWRVPGNYRRLVAPGGRGPEVAWLDEQLARIYNRAPDARRDPILEGPLLAELKAFQLREGLEPDGILGTNTLIRLNAALDPRIPKLLAPREE</sequence>
<dbReference type="InterPro" id="IPR049945">
    <property type="entry name" value="AAA_22"/>
</dbReference>
<protein>
    <submittedName>
        <fullName evidence="3">ATPase AAA</fullName>
    </submittedName>
</protein>
<dbReference type="InterPro" id="IPR052026">
    <property type="entry name" value="ExeA_AAA_ATPase_DNA-bind"/>
</dbReference>
<dbReference type="Gene3D" id="3.90.70.10">
    <property type="entry name" value="Cysteine proteinases"/>
    <property type="match status" value="1"/>
</dbReference>
<dbReference type="CDD" id="cd00009">
    <property type="entry name" value="AAA"/>
    <property type="match status" value="1"/>
</dbReference>
<reference evidence="3 4" key="1">
    <citation type="journal article" date="2016" name="C (Basel)">
        <title>Selective Growth of and Electricity Production by Marine Exoelectrogenic Bacteria in Self-Aggregated Hydrogel of Microbially Reduced Graphene Oxide.</title>
        <authorList>
            <person name="Yoshida N."/>
            <person name="Goto Y."/>
            <person name="Miyata Y."/>
        </authorList>
    </citation>
    <scope>NUCLEOTIDE SEQUENCE [LARGE SCALE GENOMIC DNA]</scope>
    <source>
        <strain evidence="3 4">NIT-T3</strain>
    </source>
</reference>
<dbReference type="InterPro" id="IPR036366">
    <property type="entry name" value="PGBDSf"/>
</dbReference>
<gene>
    <name evidence="3" type="primary">gspA</name>
    <name evidence="3" type="ORF">DESUT3_07120</name>
</gene>
<proteinExistence type="predicted"/>
<dbReference type="EMBL" id="AP024355">
    <property type="protein sequence ID" value="BCR03643.1"/>
    <property type="molecule type" value="Genomic_DNA"/>
</dbReference>
<keyword evidence="4" id="KW-1185">Reference proteome</keyword>
<dbReference type="PANTHER" id="PTHR35894:SF1">
    <property type="entry name" value="PHOSPHORIBULOKINASE _ URIDINE KINASE FAMILY"/>
    <property type="match status" value="1"/>
</dbReference>
<dbReference type="Gene3D" id="1.10.101.10">
    <property type="entry name" value="PGBD-like superfamily/PGBD"/>
    <property type="match status" value="1"/>
</dbReference>
<dbReference type="SUPFAM" id="SSF47090">
    <property type="entry name" value="PGBD-like"/>
    <property type="match status" value="1"/>
</dbReference>
<feature type="domain" description="AAA+ ATPase" evidence="2">
    <location>
        <begin position="42"/>
        <end position="185"/>
    </location>
</feature>
<evidence type="ECO:0000313" key="4">
    <source>
        <dbReference type="Proteomes" id="UP001319827"/>
    </source>
</evidence>
<name>A0ABM9SE19_9BACT</name>
<dbReference type="RefSeq" id="WP_221251107.1">
    <property type="nucleotide sequence ID" value="NZ_AP024355.1"/>
</dbReference>
<dbReference type="PANTHER" id="PTHR35894">
    <property type="entry name" value="GENERAL SECRETION PATHWAY PROTEIN A-RELATED"/>
    <property type="match status" value="1"/>
</dbReference>
<dbReference type="Proteomes" id="UP001319827">
    <property type="component" value="Chromosome"/>
</dbReference>
<dbReference type="Pfam" id="PF13401">
    <property type="entry name" value="AAA_22"/>
    <property type="match status" value="1"/>
</dbReference>
<dbReference type="SUPFAM" id="SSF52540">
    <property type="entry name" value="P-loop containing nucleoside triphosphate hydrolases"/>
    <property type="match status" value="1"/>
</dbReference>
<dbReference type="Pfam" id="PF01471">
    <property type="entry name" value="PG_binding_1"/>
    <property type="match status" value="1"/>
</dbReference>
<dbReference type="Gene3D" id="3.40.50.300">
    <property type="entry name" value="P-loop containing nucleotide triphosphate hydrolases"/>
    <property type="match status" value="1"/>
</dbReference>
<dbReference type="InterPro" id="IPR027417">
    <property type="entry name" value="P-loop_NTPase"/>
</dbReference>
<evidence type="ECO:0000256" key="1">
    <source>
        <dbReference type="SAM" id="MobiDB-lite"/>
    </source>
</evidence>
<evidence type="ECO:0000313" key="3">
    <source>
        <dbReference type="EMBL" id="BCR03643.1"/>
    </source>
</evidence>
<reference evidence="3 4" key="2">
    <citation type="journal article" date="2021" name="Int. J. Syst. Evol. Microbiol.">
        <title>Isolation and Polyphasic Characterization of Desulfuromonas versatilis sp. Nov., an Electrogenic Bacteria Capable of Versatile Metabolism Isolated from a Graphene Oxide-Reducing Enrichment Culture.</title>
        <authorList>
            <person name="Xie L."/>
            <person name="Yoshida N."/>
            <person name="Ishii S."/>
            <person name="Meng L."/>
        </authorList>
    </citation>
    <scope>NUCLEOTIDE SEQUENCE [LARGE SCALE GENOMIC DNA]</scope>
    <source>
        <strain evidence="3 4">NIT-T3</strain>
    </source>
</reference>
<feature type="region of interest" description="Disordered" evidence="1">
    <location>
        <begin position="314"/>
        <end position="333"/>
    </location>
</feature>
<dbReference type="InterPro" id="IPR002477">
    <property type="entry name" value="Peptidoglycan-bd-like"/>
</dbReference>
<evidence type="ECO:0000259" key="2">
    <source>
        <dbReference type="SMART" id="SM00382"/>
    </source>
</evidence>
<dbReference type="InterPro" id="IPR003593">
    <property type="entry name" value="AAA+_ATPase"/>
</dbReference>
<dbReference type="InterPro" id="IPR036365">
    <property type="entry name" value="PGBD-like_sf"/>
</dbReference>
<dbReference type="SMART" id="SM00382">
    <property type="entry name" value="AAA"/>
    <property type="match status" value="1"/>
</dbReference>